<evidence type="ECO:0000313" key="3">
    <source>
        <dbReference type="EMBL" id="AGH16884.1"/>
    </source>
</evidence>
<feature type="compositionally biased region" description="Basic residues" evidence="1">
    <location>
        <begin position="101"/>
        <end position="111"/>
    </location>
</feature>
<keyword evidence="2" id="KW-0472">Membrane</keyword>
<feature type="region of interest" description="Disordered" evidence="1">
    <location>
        <begin position="66"/>
        <end position="129"/>
    </location>
</feature>
<organism evidence="3 4">
    <name type="scientific">Candidatus Liberibacter asiaticus str. gxpsy</name>
    <dbReference type="NCBI Taxonomy" id="1174529"/>
    <lineage>
        <taxon>Bacteria</taxon>
        <taxon>Pseudomonadati</taxon>
        <taxon>Pseudomonadota</taxon>
        <taxon>Alphaproteobacteria</taxon>
        <taxon>Hyphomicrobiales</taxon>
        <taxon>Rhizobiaceae</taxon>
        <taxon>Liberibacter</taxon>
    </lineage>
</organism>
<reference evidence="3 4" key="1">
    <citation type="journal article" date="2013" name="Genome Announc.">
        <title>Complete Genome Sequence of a Chinese Strain of 'Candidatus Liberibacter asiaticus'.</title>
        <authorList>
            <person name="Lin H."/>
            <person name="Han C.S."/>
            <person name="Liu B."/>
            <person name="Lou B."/>
            <person name="Bai X."/>
            <person name="Deng C."/>
            <person name="Civerolo E.L."/>
            <person name="Gupta G."/>
        </authorList>
    </citation>
    <scope>NUCLEOTIDE SEQUENCE [LARGE SCALE GENOMIC DNA]</scope>
    <source>
        <strain evidence="4">gxpsy</strain>
    </source>
</reference>
<gene>
    <name evidence="3" type="ORF">WSI_02570</name>
</gene>
<accession>A0ABM5NFL8</accession>
<protein>
    <submittedName>
        <fullName evidence="3">Uncharacterized protein</fullName>
    </submittedName>
</protein>
<keyword evidence="2" id="KW-1133">Transmembrane helix</keyword>
<sequence>MSYLNWFDLLTIMLLCIIFTCTFKSILHLICSLKYFPRNIYKIFSNIYQQKHNTASFHRASLQKKDIGATPTKKGNSSQLISTNTNKDKKPRINLREKKQPQRKPITKQKKNPIPLASRSNPMQNNNDR</sequence>
<dbReference type="EMBL" id="CP004005">
    <property type="protein sequence ID" value="AGH16884.1"/>
    <property type="molecule type" value="Genomic_DNA"/>
</dbReference>
<feature type="compositionally biased region" description="Polar residues" evidence="1">
    <location>
        <begin position="73"/>
        <end position="85"/>
    </location>
</feature>
<dbReference type="Proteomes" id="UP000011820">
    <property type="component" value="Chromosome"/>
</dbReference>
<keyword evidence="4" id="KW-1185">Reference proteome</keyword>
<keyword evidence="2" id="KW-0812">Transmembrane</keyword>
<proteinExistence type="predicted"/>
<feature type="transmembrane region" description="Helical" evidence="2">
    <location>
        <begin position="12"/>
        <end position="36"/>
    </location>
</feature>
<evidence type="ECO:0000313" key="4">
    <source>
        <dbReference type="Proteomes" id="UP000011820"/>
    </source>
</evidence>
<evidence type="ECO:0000256" key="1">
    <source>
        <dbReference type="SAM" id="MobiDB-lite"/>
    </source>
</evidence>
<feature type="compositionally biased region" description="Polar residues" evidence="1">
    <location>
        <begin position="118"/>
        <end position="129"/>
    </location>
</feature>
<name>A0ABM5NFL8_LIBAS</name>
<evidence type="ECO:0000256" key="2">
    <source>
        <dbReference type="SAM" id="Phobius"/>
    </source>
</evidence>